<keyword evidence="6" id="KW-0472">Membrane</keyword>
<dbReference type="EMBL" id="JACTNZ010000004">
    <property type="protein sequence ID" value="KAG5551821.1"/>
    <property type="molecule type" value="Genomic_DNA"/>
</dbReference>
<accession>A0AAV6KH02</accession>
<comment type="caution">
    <text evidence="7">The sequence shown here is derived from an EMBL/GenBank/DDBJ whole genome shotgun (WGS) entry which is preliminary data.</text>
</comment>
<dbReference type="SUPFAM" id="SSF53098">
    <property type="entry name" value="Ribonuclease H-like"/>
    <property type="match status" value="1"/>
</dbReference>
<comment type="subcellular location">
    <subcellularLocation>
        <location evidence="1">Nucleus</location>
    </subcellularLocation>
</comment>
<protein>
    <submittedName>
        <fullName evidence="7">Uncharacterized protein</fullName>
    </submittedName>
</protein>
<evidence type="ECO:0000256" key="5">
    <source>
        <dbReference type="ARBA" id="ARBA00023242"/>
    </source>
</evidence>
<evidence type="ECO:0000256" key="1">
    <source>
        <dbReference type="ARBA" id="ARBA00004123"/>
    </source>
</evidence>
<evidence type="ECO:0000313" key="8">
    <source>
        <dbReference type="Proteomes" id="UP000823749"/>
    </source>
</evidence>
<evidence type="ECO:0000256" key="6">
    <source>
        <dbReference type="SAM" id="Phobius"/>
    </source>
</evidence>
<reference evidence="7" key="1">
    <citation type="submission" date="2020-08" db="EMBL/GenBank/DDBJ databases">
        <title>Plant Genome Project.</title>
        <authorList>
            <person name="Zhang R.-G."/>
        </authorList>
    </citation>
    <scope>NUCLEOTIDE SEQUENCE</scope>
    <source>
        <strain evidence="7">WSP0</strain>
        <tissue evidence="7">Leaf</tissue>
    </source>
</reference>
<sequence length="264" mass="29898">MILGSTSITPSKTFTTVDMRGLFLGSFCIHQAAILIILNISSRFSGISSFKFSTMSRKTDCMIAYEMFHSLKFNVELSDQTGSIVATVFPRDAEGMFGITAEYMRENIKQKVSLAKRAYWDYLMVSMSILMSEHPSETAGEEDAEEDIFELEEDVTQPPLKKQRAPRSKDGLKVIASLVSKIRDSVRYLKRSPSGKQKFDLAVSQLKLNGLKKVPMDVPIRWNSTYEMLEAALPLRDAFARLDLIDKNYDHNPSDEEWEIATII</sequence>
<name>A0AAV6KH02_9ERIC</name>
<dbReference type="AlphaFoldDB" id="A0AAV6KH02"/>
<keyword evidence="3" id="KW-0863">Zinc-finger</keyword>
<dbReference type="InterPro" id="IPR012337">
    <property type="entry name" value="RNaseH-like_sf"/>
</dbReference>
<keyword evidence="2" id="KW-0479">Metal-binding</keyword>
<evidence type="ECO:0000256" key="3">
    <source>
        <dbReference type="ARBA" id="ARBA00022771"/>
    </source>
</evidence>
<proteinExistence type="predicted"/>
<evidence type="ECO:0000313" key="7">
    <source>
        <dbReference type="EMBL" id="KAG5551821.1"/>
    </source>
</evidence>
<dbReference type="Proteomes" id="UP000823749">
    <property type="component" value="Chromosome 4"/>
</dbReference>
<gene>
    <name evidence="7" type="ORF">RHGRI_010050</name>
</gene>
<dbReference type="GO" id="GO:0005634">
    <property type="term" value="C:nucleus"/>
    <property type="evidence" value="ECO:0007669"/>
    <property type="project" value="UniProtKB-SubCell"/>
</dbReference>
<dbReference type="PANTHER" id="PTHR46481:SF10">
    <property type="entry name" value="ZINC FINGER BED DOMAIN-CONTAINING PROTEIN 39"/>
    <property type="match status" value="1"/>
</dbReference>
<keyword evidence="6" id="KW-0812">Transmembrane</keyword>
<evidence type="ECO:0000256" key="2">
    <source>
        <dbReference type="ARBA" id="ARBA00022723"/>
    </source>
</evidence>
<evidence type="ECO:0000256" key="4">
    <source>
        <dbReference type="ARBA" id="ARBA00022833"/>
    </source>
</evidence>
<organism evidence="7 8">
    <name type="scientific">Rhododendron griersonianum</name>
    <dbReference type="NCBI Taxonomy" id="479676"/>
    <lineage>
        <taxon>Eukaryota</taxon>
        <taxon>Viridiplantae</taxon>
        <taxon>Streptophyta</taxon>
        <taxon>Embryophyta</taxon>
        <taxon>Tracheophyta</taxon>
        <taxon>Spermatophyta</taxon>
        <taxon>Magnoliopsida</taxon>
        <taxon>eudicotyledons</taxon>
        <taxon>Gunneridae</taxon>
        <taxon>Pentapetalae</taxon>
        <taxon>asterids</taxon>
        <taxon>Ericales</taxon>
        <taxon>Ericaceae</taxon>
        <taxon>Ericoideae</taxon>
        <taxon>Rhodoreae</taxon>
        <taxon>Rhododendron</taxon>
    </lineage>
</organism>
<keyword evidence="6" id="KW-1133">Transmembrane helix</keyword>
<keyword evidence="4" id="KW-0862">Zinc</keyword>
<feature type="transmembrane region" description="Helical" evidence="6">
    <location>
        <begin position="20"/>
        <end position="41"/>
    </location>
</feature>
<dbReference type="GO" id="GO:0008270">
    <property type="term" value="F:zinc ion binding"/>
    <property type="evidence" value="ECO:0007669"/>
    <property type="project" value="UniProtKB-KW"/>
</dbReference>
<dbReference type="InterPro" id="IPR052035">
    <property type="entry name" value="ZnF_BED_domain_contain"/>
</dbReference>
<dbReference type="PANTHER" id="PTHR46481">
    <property type="entry name" value="ZINC FINGER BED DOMAIN-CONTAINING PROTEIN 4"/>
    <property type="match status" value="1"/>
</dbReference>
<keyword evidence="5" id="KW-0539">Nucleus</keyword>
<keyword evidence="8" id="KW-1185">Reference proteome</keyword>